<keyword evidence="4" id="KW-0067">ATP-binding</keyword>
<dbReference type="SUPFAM" id="SSF63999">
    <property type="entry name" value="Thiamin pyrophosphokinase, catalytic domain"/>
    <property type="match status" value="1"/>
</dbReference>
<sequence length="402" mass="43242">MKVPAALSARLTKLRRPIADDGSSGITAPARSDRRTKDLTKRLKPGDIAIIDHVDIDRVSAEALLERGVSAVLNVATSISGRYPNLGPSLIVEAGVPLVDDVDPEIFSRVHDGEELRLDAGTLYRGDEVLAKGVVQNAESVAAAMAEARAGLSVQLEAFAANTMEYLKRERELLFDGVGIPDLMTRIDGRHVLIVVRGYHYREDISTLRSYIREYRPVMIGVDGGADALLEAGYRPDIIVGDFDSVSDHALATGAELVVHAYRDGRAPGLKRLTDLGYEAIVFPATGTSEDVAMMLADDSGAKLIVAVGTHATLEEFLDKGRAGMASTFLTRLRIGGKLVDAKGVSRLYRSRISPWALLALVAASLLTVLVAGYSSPAGQVFLTSLAARWDALLYWLTGLFT</sequence>
<dbReference type="GO" id="GO:0009229">
    <property type="term" value="P:thiamine diphosphate biosynthetic process"/>
    <property type="evidence" value="ECO:0007669"/>
    <property type="project" value="InterPro"/>
</dbReference>
<keyword evidence="5" id="KW-0812">Transmembrane</keyword>
<dbReference type="Gene3D" id="3.40.50.10240">
    <property type="entry name" value="Thiamin pyrophosphokinase, catalytic domain"/>
    <property type="match status" value="1"/>
</dbReference>
<dbReference type="KEGG" id="ngv:CDO52_18920"/>
<keyword evidence="1" id="KW-0808">Transferase</keyword>
<organism evidence="8 9">
    <name type="scientific">Nocardiopsis gilva YIM 90087</name>
    <dbReference type="NCBI Taxonomy" id="1235441"/>
    <lineage>
        <taxon>Bacteria</taxon>
        <taxon>Bacillati</taxon>
        <taxon>Actinomycetota</taxon>
        <taxon>Actinomycetes</taxon>
        <taxon>Streptosporangiales</taxon>
        <taxon>Nocardiopsidaceae</taxon>
        <taxon>Nocardiopsis</taxon>
    </lineage>
</organism>
<reference evidence="8 9" key="1">
    <citation type="submission" date="2017-08" db="EMBL/GenBank/DDBJ databases">
        <title>The complete genome sequence of Nocardiopsis gilva YIM 90087.</title>
        <authorList>
            <person name="Yin M."/>
            <person name="Tang S."/>
        </authorList>
    </citation>
    <scope>NUCLEOTIDE SEQUENCE [LARGE SCALE GENOMIC DNA]</scope>
    <source>
        <strain evidence="8 9">YIM 90087</strain>
    </source>
</reference>
<keyword evidence="3 8" id="KW-0418">Kinase</keyword>
<dbReference type="Pfam" id="PF04263">
    <property type="entry name" value="TPK_catalytic"/>
    <property type="match status" value="1"/>
</dbReference>
<gene>
    <name evidence="8" type="ORF">CDO52_18920</name>
</gene>
<dbReference type="InterPro" id="IPR047795">
    <property type="entry name" value="Put_SteA-like"/>
</dbReference>
<evidence type="ECO:0000256" key="1">
    <source>
        <dbReference type="ARBA" id="ARBA00022679"/>
    </source>
</evidence>
<keyword evidence="9" id="KW-1185">Reference proteome</keyword>
<dbReference type="InterPro" id="IPR022215">
    <property type="entry name" value="SteA-like_C"/>
</dbReference>
<dbReference type="NCBIfam" id="NF040608">
    <property type="entry name" value="division_SteA"/>
    <property type="match status" value="1"/>
</dbReference>
<dbReference type="InterPro" id="IPR036759">
    <property type="entry name" value="TPK_catalytic_sf"/>
</dbReference>
<dbReference type="RefSeq" id="WP_017618056.1">
    <property type="nucleotide sequence ID" value="NZ_ANBG01000134.1"/>
</dbReference>
<dbReference type="GO" id="GO:0005524">
    <property type="term" value="F:ATP binding"/>
    <property type="evidence" value="ECO:0007669"/>
    <property type="project" value="UniProtKB-KW"/>
</dbReference>
<keyword evidence="2" id="KW-0547">Nucleotide-binding</keyword>
<accession>A0A223S916</accession>
<keyword evidence="5" id="KW-0472">Membrane</keyword>
<proteinExistence type="predicted"/>
<dbReference type="GO" id="GO:0004788">
    <property type="term" value="F:thiamine diphosphokinase activity"/>
    <property type="evidence" value="ECO:0007669"/>
    <property type="project" value="InterPro"/>
</dbReference>
<evidence type="ECO:0000256" key="3">
    <source>
        <dbReference type="ARBA" id="ARBA00022777"/>
    </source>
</evidence>
<evidence type="ECO:0000259" key="7">
    <source>
        <dbReference type="Pfam" id="PF12555"/>
    </source>
</evidence>
<dbReference type="EMBL" id="CP022753">
    <property type="protein sequence ID" value="ASU84598.1"/>
    <property type="molecule type" value="Genomic_DNA"/>
</dbReference>
<dbReference type="Proteomes" id="UP000215005">
    <property type="component" value="Chromosome"/>
</dbReference>
<feature type="domain" description="Thiamin pyrophosphokinase catalytic" evidence="6">
    <location>
        <begin position="217"/>
        <end position="252"/>
    </location>
</feature>
<dbReference type="Pfam" id="PF12555">
    <property type="entry name" value="SteA-like_C"/>
    <property type="match status" value="1"/>
</dbReference>
<protein>
    <submittedName>
        <fullName evidence="8">Thiamin pyrophosphokinase</fullName>
    </submittedName>
</protein>
<feature type="transmembrane region" description="Helical" evidence="5">
    <location>
        <begin position="356"/>
        <end position="375"/>
    </location>
</feature>
<keyword evidence="5" id="KW-1133">Transmembrane helix</keyword>
<evidence type="ECO:0000259" key="6">
    <source>
        <dbReference type="Pfam" id="PF04263"/>
    </source>
</evidence>
<evidence type="ECO:0000313" key="9">
    <source>
        <dbReference type="Proteomes" id="UP000215005"/>
    </source>
</evidence>
<evidence type="ECO:0000256" key="5">
    <source>
        <dbReference type="SAM" id="Phobius"/>
    </source>
</evidence>
<dbReference type="OrthoDB" id="5169996at2"/>
<name>A0A223S916_9ACTN</name>
<dbReference type="InterPro" id="IPR007371">
    <property type="entry name" value="TPK_catalytic"/>
</dbReference>
<evidence type="ECO:0000256" key="2">
    <source>
        <dbReference type="ARBA" id="ARBA00022741"/>
    </source>
</evidence>
<dbReference type="AlphaFoldDB" id="A0A223S916"/>
<evidence type="ECO:0000256" key="4">
    <source>
        <dbReference type="ARBA" id="ARBA00022840"/>
    </source>
</evidence>
<evidence type="ECO:0000313" key="8">
    <source>
        <dbReference type="EMBL" id="ASU84598.1"/>
    </source>
</evidence>
<dbReference type="GO" id="GO:0016301">
    <property type="term" value="F:kinase activity"/>
    <property type="evidence" value="ECO:0007669"/>
    <property type="project" value="UniProtKB-KW"/>
</dbReference>
<feature type="domain" description="SteA-like C-terminal" evidence="7">
    <location>
        <begin position="343"/>
        <end position="394"/>
    </location>
</feature>